<dbReference type="EMBL" id="GL888352">
    <property type="protein sequence ID" value="EGI62255.1"/>
    <property type="molecule type" value="Genomic_DNA"/>
</dbReference>
<organism evidence="4">
    <name type="scientific">Acromyrmex echinatior</name>
    <name type="common">Panamanian leafcutter ant</name>
    <name type="synonym">Acromyrmex octospinosus echinatior</name>
    <dbReference type="NCBI Taxonomy" id="103372"/>
    <lineage>
        <taxon>Eukaryota</taxon>
        <taxon>Metazoa</taxon>
        <taxon>Ecdysozoa</taxon>
        <taxon>Arthropoda</taxon>
        <taxon>Hexapoda</taxon>
        <taxon>Insecta</taxon>
        <taxon>Pterygota</taxon>
        <taxon>Neoptera</taxon>
        <taxon>Endopterygota</taxon>
        <taxon>Hymenoptera</taxon>
        <taxon>Apocrita</taxon>
        <taxon>Aculeata</taxon>
        <taxon>Formicoidea</taxon>
        <taxon>Formicidae</taxon>
        <taxon>Myrmicinae</taxon>
        <taxon>Acromyrmex</taxon>
    </lineage>
</organism>
<evidence type="ECO:0000313" key="4">
    <source>
        <dbReference type="Proteomes" id="UP000007755"/>
    </source>
</evidence>
<evidence type="ECO:0000256" key="2">
    <source>
        <dbReference type="PIRSR" id="PIRSR624869-3"/>
    </source>
</evidence>
<keyword evidence="4" id="KW-1185">Reference proteome</keyword>
<dbReference type="GO" id="GO:0004674">
    <property type="term" value="F:protein serine/threonine kinase activity"/>
    <property type="evidence" value="ECO:0007669"/>
    <property type="project" value="TreeGrafter"/>
</dbReference>
<dbReference type="GO" id="GO:0005794">
    <property type="term" value="C:Golgi apparatus"/>
    <property type="evidence" value="ECO:0007669"/>
    <property type="project" value="TreeGrafter"/>
</dbReference>
<dbReference type="AlphaFoldDB" id="F4WU67"/>
<gene>
    <name evidence="3" type="ORF">G5I_09423</name>
</gene>
<keyword evidence="1" id="KW-0067">ATP-binding</keyword>
<dbReference type="InParanoid" id="F4WU67"/>
<keyword evidence="2" id="KW-0464">Manganese</keyword>
<dbReference type="GO" id="GO:0046872">
    <property type="term" value="F:metal ion binding"/>
    <property type="evidence" value="ECO:0007669"/>
    <property type="project" value="UniProtKB-KW"/>
</dbReference>
<name>F4WU67_ACREC</name>
<dbReference type="InterPro" id="IPR024869">
    <property type="entry name" value="FAM20"/>
</dbReference>
<evidence type="ECO:0000313" key="3">
    <source>
        <dbReference type="EMBL" id="EGI62255.1"/>
    </source>
</evidence>
<keyword evidence="2" id="KW-0479">Metal-binding</keyword>
<protein>
    <submittedName>
        <fullName evidence="3">Dentin matrix protein 4</fullName>
    </submittedName>
</protein>
<comment type="cofactor">
    <cofactor evidence="2">
        <name>Mn(2+)</name>
        <dbReference type="ChEBI" id="CHEBI:29035"/>
    </cofactor>
</comment>
<keyword evidence="1" id="KW-0547">Nucleotide-binding</keyword>
<accession>F4WU67</accession>
<feature type="binding site" evidence="2">
    <location>
        <position position="47"/>
    </location>
    <ligand>
        <name>Mn(2+)</name>
        <dbReference type="ChEBI" id="CHEBI:29035"/>
    </ligand>
</feature>
<reference evidence="3" key="1">
    <citation type="submission" date="2011-02" db="EMBL/GenBank/DDBJ databases">
        <title>The genome of the leaf-cutting ant Acromyrmex echinatior suggests key adaptations to social evolution and fungus farming.</title>
        <authorList>
            <person name="Nygaard S."/>
            <person name="Zhang G."/>
        </authorList>
    </citation>
    <scope>NUCLEOTIDE SEQUENCE</scope>
</reference>
<dbReference type="GO" id="GO:0005524">
    <property type="term" value="F:ATP binding"/>
    <property type="evidence" value="ECO:0007669"/>
    <property type="project" value="UniProtKB-KW"/>
</dbReference>
<sequence length="98" mass="11203">MLGCPTNPSSVTPLPTLGPDYLLSSSMVRFPREQQTLPNHFYFTDFERHTAEIASFHLDSSLKLEKDTSVHFLYPFDIVRKQMPKLESSLEPVQSFSP</sequence>
<dbReference type="Proteomes" id="UP000007755">
    <property type="component" value="Unassembled WGS sequence"/>
</dbReference>
<evidence type="ECO:0000256" key="1">
    <source>
        <dbReference type="PIRSR" id="PIRSR624869-2"/>
    </source>
</evidence>
<dbReference type="PANTHER" id="PTHR12450">
    <property type="entry name" value="DENTIN MATRIX PROTEIN 4 PROTEIN FAM20"/>
    <property type="match status" value="1"/>
</dbReference>
<dbReference type="PANTHER" id="PTHR12450:SF22">
    <property type="entry name" value="EXTRACELLULAR SERINE_THREONINE PROTEIN CG31145"/>
    <property type="match status" value="1"/>
</dbReference>
<proteinExistence type="predicted"/>
<feature type="binding site" evidence="1">
    <location>
        <position position="47"/>
    </location>
    <ligand>
        <name>ATP</name>
        <dbReference type="ChEBI" id="CHEBI:30616"/>
    </ligand>
</feature>